<evidence type="ECO:0000313" key="4">
    <source>
        <dbReference type="EMBL" id="KAF9599619.1"/>
    </source>
</evidence>
<accession>A0A835LQ97</accession>
<sequence>MRLLLSLSMFVSLLWMIWLIEVRAQSPPGTSGVAGRSLDVLLQDYAYRAFDRPRVKTGDVYNGTVPSNLTGIRISAMRLRSGSFYSRGVRYWEFEIPNAVVVRPYVQRLVLVYQNLGNLSLSYYPLSGYTYLTPVVGVLAYDAINLSAVNLPELNLSARGRPILINFSLVESVPDGLSAQCVWIDFNGLPQFTQPVSSNVCSTLNQGHFAIVAEQTALSPAPVSPSPTGEVPNVPTGGTRNEGNKSKVWIIVGSVVGGFVLLVLLGFLSFWVQRYKSRKKMHQMEKAAEVGEALHMASVGNTRAPVAMGTRTQPVLENEYVP</sequence>
<keyword evidence="2" id="KW-0812">Transmembrane</keyword>
<dbReference type="Proteomes" id="UP000631114">
    <property type="component" value="Unassembled WGS sequence"/>
</dbReference>
<feature type="chain" id="PRO_5032424076" evidence="3">
    <location>
        <begin position="25"/>
        <end position="322"/>
    </location>
</feature>
<proteinExistence type="predicted"/>
<keyword evidence="2" id="KW-0472">Membrane</keyword>
<gene>
    <name evidence="4" type="ORF">IFM89_001209</name>
</gene>
<evidence type="ECO:0000313" key="5">
    <source>
        <dbReference type="Proteomes" id="UP000631114"/>
    </source>
</evidence>
<dbReference type="InterPro" id="IPR010605">
    <property type="entry name" value="DUF1191"/>
</dbReference>
<comment type="caution">
    <text evidence="4">The sequence shown here is derived from an EMBL/GenBank/DDBJ whole genome shotgun (WGS) entry which is preliminary data.</text>
</comment>
<protein>
    <submittedName>
        <fullName evidence="4">Uncharacterized protein</fullName>
    </submittedName>
</protein>
<keyword evidence="5" id="KW-1185">Reference proteome</keyword>
<dbReference type="EMBL" id="JADFTS010000006">
    <property type="protein sequence ID" value="KAF9599619.1"/>
    <property type="molecule type" value="Genomic_DNA"/>
</dbReference>
<keyword evidence="3" id="KW-0732">Signal</keyword>
<evidence type="ECO:0000256" key="2">
    <source>
        <dbReference type="SAM" id="Phobius"/>
    </source>
</evidence>
<evidence type="ECO:0000256" key="3">
    <source>
        <dbReference type="SAM" id="SignalP"/>
    </source>
</evidence>
<dbReference type="PANTHER" id="PTHR33512:SF14">
    <property type="entry name" value="EXPRESSED PROTEIN"/>
    <property type="match status" value="1"/>
</dbReference>
<dbReference type="PANTHER" id="PTHR33512">
    <property type="entry name" value="PROTEIN, PUTATIVE (DUF1191)-RELATED"/>
    <property type="match status" value="1"/>
</dbReference>
<organism evidence="4 5">
    <name type="scientific">Coptis chinensis</name>
    <dbReference type="NCBI Taxonomy" id="261450"/>
    <lineage>
        <taxon>Eukaryota</taxon>
        <taxon>Viridiplantae</taxon>
        <taxon>Streptophyta</taxon>
        <taxon>Embryophyta</taxon>
        <taxon>Tracheophyta</taxon>
        <taxon>Spermatophyta</taxon>
        <taxon>Magnoliopsida</taxon>
        <taxon>Ranunculales</taxon>
        <taxon>Ranunculaceae</taxon>
        <taxon>Coptidoideae</taxon>
        <taxon>Coptis</taxon>
    </lineage>
</organism>
<evidence type="ECO:0000256" key="1">
    <source>
        <dbReference type="SAM" id="MobiDB-lite"/>
    </source>
</evidence>
<feature type="transmembrane region" description="Helical" evidence="2">
    <location>
        <begin position="248"/>
        <end position="272"/>
    </location>
</feature>
<reference evidence="4 5" key="1">
    <citation type="submission" date="2020-10" db="EMBL/GenBank/DDBJ databases">
        <title>The Coptis chinensis genome and diversification of protoberbering-type alkaloids.</title>
        <authorList>
            <person name="Wang B."/>
            <person name="Shu S."/>
            <person name="Song C."/>
            <person name="Liu Y."/>
        </authorList>
    </citation>
    <scope>NUCLEOTIDE SEQUENCE [LARGE SCALE GENOMIC DNA]</scope>
    <source>
        <strain evidence="4">HL-2020</strain>
        <tissue evidence="4">Leaf</tissue>
    </source>
</reference>
<name>A0A835LQ97_9MAGN</name>
<dbReference type="Pfam" id="PF06697">
    <property type="entry name" value="DUF1191"/>
    <property type="match status" value="1"/>
</dbReference>
<dbReference type="AlphaFoldDB" id="A0A835LQ97"/>
<dbReference type="GO" id="GO:0016020">
    <property type="term" value="C:membrane"/>
    <property type="evidence" value="ECO:0007669"/>
    <property type="project" value="TreeGrafter"/>
</dbReference>
<feature type="signal peptide" evidence="3">
    <location>
        <begin position="1"/>
        <end position="24"/>
    </location>
</feature>
<keyword evidence="2" id="KW-1133">Transmembrane helix</keyword>
<feature type="region of interest" description="Disordered" evidence="1">
    <location>
        <begin position="220"/>
        <end position="239"/>
    </location>
</feature>
<dbReference type="OrthoDB" id="1925347at2759"/>